<feature type="coiled-coil region" evidence="1">
    <location>
        <begin position="63"/>
        <end position="123"/>
    </location>
</feature>
<dbReference type="PROSITE" id="PS51257">
    <property type="entry name" value="PROKAR_LIPOPROTEIN"/>
    <property type="match status" value="1"/>
</dbReference>
<evidence type="ECO:0000313" key="3">
    <source>
        <dbReference type="Proteomes" id="UP000243650"/>
    </source>
</evidence>
<dbReference type="Proteomes" id="UP000243650">
    <property type="component" value="Unassembled WGS sequence"/>
</dbReference>
<proteinExistence type="predicted"/>
<keyword evidence="3" id="KW-1185">Reference proteome</keyword>
<name>A0A2P6MJJ6_ALKUR</name>
<accession>A0A2P6MJJ6</accession>
<sequence>MLQKRLIIVGGVVLLAGCSDPYTAHKNTITSLFDEGNIGEAAEAADTALADEELEDEQRETLRNEIETAAADLLEEINTSLEEDVSNYEDYIVSLNGLDALPVSDLDQEIRSTSETLEQIEESVTKFEYGMEFKSTDEFDRAIRHLKEVDPVAKQYHEDAAVELENLYAGALDQEIAKAESEYENGLTKKAMQTLEDAESEYTSNEVSSDLIETYSKEAVLEDIEAIRKLESEGQLDEALTLLQETKDYAKGNTMVLDNLETELNNTITASKKAELEELLEYTDYRYDEFDDVTIYVPSGYSTEYIEIPRHGVAFYPRLKVGDLGFENDPSIFGEFYMVLGFHRDSWIFFEQIQFIVDGETETWFIERLDKQTDVDRGIYEWYMAASHNTVYNMDQYIEFLGTIAESTTAKVRFSGQGTVEHTITEQEKKNLERMLELYESYEQLVQGPE</sequence>
<comment type="caution">
    <text evidence="2">The sequence shown here is derived from an EMBL/GenBank/DDBJ whole genome shotgun (WGS) entry which is preliminary data.</text>
</comment>
<evidence type="ECO:0000256" key="1">
    <source>
        <dbReference type="SAM" id="Coils"/>
    </source>
</evidence>
<dbReference type="RefSeq" id="WP_105958080.1">
    <property type="nucleotide sequence ID" value="NZ_PVNS01000003.1"/>
</dbReference>
<keyword evidence="1" id="KW-0175">Coiled coil</keyword>
<gene>
    <name evidence="2" type="ORF">C6I21_03625</name>
</gene>
<dbReference type="OrthoDB" id="795031at2"/>
<evidence type="ECO:0000313" key="2">
    <source>
        <dbReference type="EMBL" id="PRO66441.1"/>
    </source>
</evidence>
<reference evidence="2 3" key="1">
    <citation type="submission" date="2018-03" db="EMBL/GenBank/DDBJ databases">
        <title>Bacillus urumqiensis sp. nov., a moderately haloalkaliphilic bacterium isolated from a salt lake.</title>
        <authorList>
            <person name="Zhao B."/>
            <person name="Liao Z."/>
        </authorList>
    </citation>
    <scope>NUCLEOTIDE SEQUENCE [LARGE SCALE GENOMIC DNA]</scope>
    <source>
        <strain evidence="2 3">BZ-SZ-XJ18</strain>
    </source>
</reference>
<dbReference type="EMBL" id="PVNS01000003">
    <property type="protein sequence ID" value="PRO66441.1"/>
    <property type="molecule type" value="Genomic_DNA"/>
</dbReference>
<dbReference type="AlphaFoldDB" id="A0A2P6MJJ6"/>
<protein>
    <submittedName>
        <fullName evidence="2">Uncharacterized protein</fullName>
    </submittedName>
</protein>
<organism evidence="2 3">
    <name type="scientific">Alkalicoccus urumqiensis</name>
    <name type="common">Bacillus urumqiensis</name>
    <dbReference type="NCBI Taxonomy" id="1548213"/>
    <lineage>
        <taxon>Bacteria</taxon>
        <taxon>Bacillati</taxon>
        <taxon>Bacillota</taxon>
        <taxon>Bacilli</taxon>
        <taxon>Bacillales</taxon>
        <taxon>Bacillaceae</taxon>
        <taxon>Alkalicoccus</taxon>
    </lineage>
</organism>